<sequence length="202" mass="22765">MLFLMTTKTTTLLLVVTIISTGLITGVMYSDEVFAVPSHDLPEQVDESRKNRVQSDIEILDISEAPRGSMPDKLTDTELIGFQQKAIQNPEVKVLLGDNYEFKNFHHVGIVDGWNVELAFYADNKENIVNVLFDHGSIIDTFKYKTVQWTHTKGMAIDHFDKSTQDVNGLQMRADIPNYSHTTGTGFTALVLNAEKDWIKSI</sequence>
<accession>A0A7D5M5H0</accession>
<dbReference type="EMBL" id="CP026995">
    <property type="protein sequence ID" value="QLH07092.1"/>
    <property type="molecule type" value="Genomic_DNA"/>
</dbReference>
<evidence type="ECO:0000313" key="1">
    <source>
        <dbReference type="EMBL" id="QLH07092.1"/>
    </source>
</evidence>
<gene>
    <name evidence="1" type="ORF">C5F50_08425</name>
</gene>
<reference evidence="1 2" key="1">
    <citation type="submission" date="2018-02" db="EMBL/GenBank/DDBJ databases">
        <title>Complete genome of Nitrosopumilus ureaphilus PS0.</title>
        <authorList>
            <person name="Qin W."/>
            <person name="Zheng Y."/>
            <person name="Stahl D.A."/>
        </authorList>
    </citation>
    <scope>NUCLEOTIDE SEQUENCE [LARGE SCALE GENOMIC DNA]</scope>
    <source>
        <strain evidence="1 2">PS0</strain>
    </source>
</reference>
<name>A0A7D5M5H0_9ARCH</name>
<dbReference type="Proteomes" id="UP000509478">
    <property type="component" value="Chromosome"/>
</dbReference>
<evidence type="ECO:0000313" key="2">
    <source>
        <dbReference type="Proteomes" id="UP000509478"/>
    </source>
</evidence>
<organism evidence="1 2">
    <name type="scientific">Nitrosopumilus ureiphilus</name>
    <dbReference type="NCBI Taxonomy" id="1470067"/>
    <lineage>
        <taxon>Archaea</taxon>
        <taxon>Nitrososphaerota</taxon>
        <taxon>Nitrososphaeria</taxon>
        <taxon>Nitrosopumilales</taxon>
        <taxon>Nitrosopumilaceae</taxon>
        <taxon>Nitrosopumilus</taxon>
    </lineage>
</organism>
<dbReference type="KEGG" id="nue:C5F50_08425"/>
<proteinExistence type="predicted"/>
<protein>
    <submittedName>
        <fullName evidence="1">Uncharacterized protein</fullName>
    </submittedName>
</protein>
<keyword evidence="2" id="KW-1185">Reference proteome</keyword>
<dbReference type="AlphaFoldDB" id="A0A7D5M5H0"/>